<dbReference type="SMART" id="SM00173">
    <property type="entry name" value="RAS"/>
    <property type="match status" value="1"/>
</dbReference>
<dbReference type="Gene3D" id="3.40.50.300">
    <property type="entry name" value="P-loop containing nucleotide triphosphate hydrolases"/>
    <property type="match status" value="1"/>
</dbReference>
<reference evidence="2 3" key="1">
    <citation type="submission" date="2020-04" db="EMBL/GenBank/DDBJ databases">
        <title>Perkinsus olseni comparative genomics.</title>
        <authorList>
            <person name="Bogema D.R."/>
        </authorList>
    </citation>
    <scope>NUCLEOTIDE SEQUENCE [LARGE SCALE GENOMIC DNA]</scope>
    <source>
        <strain evidence="2 3">ATCC PRA-207</strain>
    </source>
</reference>
<dbReference type="Pfam" id="PF00071">
    <property type="entry name" value="Ras"/>
    <property type="match status" value="1"/>
</dbReference>
<dbReference type="PROSITE" id="PS51421">
    <property type="entry name" value="RAS"/>
    <property type="match status" value="1"/>
</dbReference>
<comment type="caution">
    <text evidence="2">The sequence shown here is derived from an EMBL/GenBank/DDBJ whole genome shotgun (WGS) entry which is preliminary data.</text>
</comment>
<protein>
    <submittedName>
        <fullName evidence="2">Survival of motor neuron--splicing factor 30</fullName>
    </submittedName>
</protein>
<feature type="non-terminal residue" evidence="2">
    <location>
        <position position="1"/>
    </location>
</feature>
<dbReference type="PROSITE" id="PS51419">
    <property type="entry name" value="RAB"/>
    <property type="match status" value="1"/>
</dbReference>
<dbReference type="InterPro" id="IPR001806">
    <property type="entry name" value="Small_GTPase"/>
</dbReference>
<gene>
    <name evidence="2" type="primary">SMNDC1_7</name>
    <name evidence="2" type="ORF">FOZ63_013041</name>
</gene>
<evidence type="ECO:0000256" key="1">
    <source>
        <dbReference type="ARBA" id="ARBA00022741"/>
    </source>
</evidence>
<dbReference type="GO" id="GO:0003924">
    <property type="term" value="F:GTPase activity"/>
    <property type="evidence" value="ECO:0007669"/>
    <property type="project" value="InterPro"/>
</dbReference>
<feature type="non-terminal residue" evidence="2">
    <location>
        <position position="153"/>
    </location>
</feature>
<dbReference type="GO" id="GO:0005525">
    <property type="term" value="F:GTP binding"/>
    <property type="evidence" value="ECO:0007669"/>
    <property type="project" value="InterPro"/>
</dbReference>
<name>A0A7J6TAP4_PEROL</name>
<dbReference type="SMART" id="SM00175">
    <property type="entry name" value="RAB"/>
    <property type="match status" value="1"/>
</dbReference>
<dbReference type="Proteomes" id="UP000553632">
    <property type="component" value="Unassembled WGS sequence"/>
</dbReference>
<keyword evidence="3" id="KW-1185">Reference proteome</keyword>
<dbReference type="InterPro" id="IPR027417">
    <property type="entry name" value="P-loop_NTPase"/>
</dbReference>
<accession>A0A7J6TAP4</accession>
<proteinExistence type="predicted"/>
<dbReference type="PANTHER" id="PTHR47978">
    <property type="match status" value="1"/>
</dbReference>
<dbReference type="EMBL" id="JABANO010012231">
    <property type="protein sequence ID" value="KAF4742153.1"/>
    <property type="molecule type" value="Genomic_DNA"/>
</dbReference>
<organism evidence="2 3">
    <name type="scientific">Perkinsus olseni</name>
    <name type="common">Perkinsus atlanticus</name>
    <dbReference type="NCBI Taxonomy" id="32597"/>
    <lineage>
        <taxon>Eukaryota</taxon>
        <taxon>Sar</taxon>
        <taxon>Alveolata</taxon>
        <taxon>Perkinsozoa</taxon>
        <taxon>Perkinsea</taxon>
        <taxon>Perkinsida</taxon>
        <taxon>Perkinsidae</taxon>
        <taxon>Perkinsus</taxon>
    </lineage>
</organism>
<sequence>IQQSRLQLCIFDTYYSRFAYTYANVSAVVLLVYDVTDRRSFENLLDFIDREKARAAKPGESSITWQKSATSIVLVANKCDMNPEMWQVSSEEGRKVGMANGFLYVEVSAKTGSGVEDMFINCSRQVMLIMQMGGQFLSNMSSSIVGVKAASEQ</sequence>
<dbReference type="PRINTS" id="PR00449">
    <property type="entry name" value="RASTRNSFRMNG"/>
</dbReference>
<keyword evidence="1" id="KW-0547">Nucleotide-binding</keyword>
<dbReference type="SUPFAM" id="SSF52540">
    <property type="entry name" value="P-loop containing nucleoside triphosphate hydrolases"/>
    <property type="match status" value="1"/>
</dbReference>
<evidence type="ECO:0000313" key="2">
    <source>
        <dbReference type="EMBL" id="KAF4742153.1"/>
    </source>
</evidence>
<evidence type="ECO:0000313" key="3">
    <source>
        <dbReference type="Proteomes" id="UP000553632"/>
    </source>
</evidence>
<dbReference type="AlphaFoldDB" id="A0A7J6TAP4"/>